<evidence type="ECO:0000313" key="2">
    <source>
        <dbReference type="Proteomes" id="UP001519535"/>
    </source>
</evidence>
<proteinExistence type="predicted"/>
<sequence>MTMPERFFGVERRWRAVRDTPLAPLAEALVRQDGIYQSLVELGWSNHEQPVTLIDCAFDNQNGWHWLDAAVDSTLTEAWLDQQKQKQVRALLDARLVYFKLKPTGDVIRVWWKSPRNKGTRLAKG</sequence>
<accession>A0ABS5RP93</accession>
<dbReference type="Proteomes" id="UP001519535">
    <property type="component" value="Unassembled WGS sequence"/>
</dbReference>
<gene>
    <name evidence="1" type="ORF">KIH27_21280</name>
</gene>
<name>A0ABS5RP93_9MYCO</name>
<comment type="caution">
    <text evidence="1">The sequence shown here is derived from an EMBL/GenBank/DDBJ whole genome shotgun (WGS) entry which is preliminary data.</text>
</comment>
<reference evidence="1 2" key="1">
    <citation type="submission" date="2021-05" db="EMBL/GenBank/DDBJ databases">
        <title>Mycobacterium acidophilum sp. nov., an extremely acid-tolerant member of the genus Mycobacterium.</title>
        <authorList>
            <person name="Xia J."/>
        </authorList>
    </citation>
    <scope>NUCLEOTIDE SEQUENCE [LARGE SCALE GENOMIC DNA]</scope>
    <source>
        <strain evidence="1 2">M1</strain>
    </source>
</reference>
<dbReference type="RefSeq" id="WP_214094960.1">
    <property type="nucleotide sequence ID" value="NZ_JAHCLR010000081.1"/>
</dbReference>
<evidence type="ECO:0000313" key="1">
    <source>
        <dbReference type="EMBL" id="MBS9536120.1"/>
    </source>
</evidence>
<keyword evidence="2" id="KW-1185">Reference proteome</keyword>
<dbReference type="EMBL" id="JAHCLR010000081">
    <property type="protein sequence ID" value="MBS9536120.1"/>
    <property type="molecule type" value="Genomic_DNA"/>
</dbReference>
<protein>
    <submittedName>
        <fullName evidence="1">Uncharacterized protein</fullName>
    </submittedName>
</protein>
<organism evidence="1 2">
    <name type="scientific">Mycolicibacter acidiphilus</name>
    <dbReference type="NCBI Taxonomy" id="2835306"/>
    <lineage>
        <taxon>Bacteria</taxon>
        <taxon>Bacillati</taxon>
        <taxon>Actinomycetota</taxon>
        <taxon>Actinomycetes</taxon>
        <taxon>Mycobacteriales</taxon>
        <taxon>Mycobacteriaceae</taxon>
        <taxon>Mycolicibacter</taxon>
    </lineage>
</organism>